<organism evidence="1 2">
    <name type="scientific">Shimazuella alba</name>
    <dbReference type="NCBI Taxonomy" id="2690964"/>
    <lineage>
        <taxon>Bacteria</taxon>
        <taxon>Bacillati</taxon>
        <taxon>Bacillota</taxon>
        <taxon>Bacilli</taxon>
        <taxon>Bacillales</taxon>
        <taxon>Thermoactinomycetaceae</taxon>
        <taxon>Shimazuella</taxon>
    </lineage>
</organism>
<dbReference type="Proteomes" id="UP000430692">
    <property type="component" value="Unassembled WGS sequence"/>
</dbReference>
<protein>
    <submittedName>
        <fullName evidence="1">Uncharacterized protein</fullName>
    </submittedName>
</protein>
<accession>A0A6I4VYT9</accession>
<dbReference type="AlphaFoldDB" id="A0A6I4VYT9"/>
<gene>
    <name evidence="1" type="ORF">GSM42_18565</name>
</gene>
<proteinExistence type="predicted"/>
<dbReference type="RefSeq" id="WP_160803039.1">
    <property type="nucleotide sequence ID" value="NZ_WUUL01000017.1"/>
</dbReference>
<sequence length="90" mass="10854">MYFTLEEMNILSTKLEKEKMEIYNQHNLESSPNDIHHLEVISYLQQRLRDQETELYEEEKQYLTSLIQDEVEHIHGDGVQVYQSILDKIQ</sequence>
<keyword evidence="2" id="KW-1185">Reference proteome</keyword>
<reference evidence="1 2" key="1">
    <citation type="submission" date="2019-12" db="EMBL/GenBank/DDBJ databases">
        <title>Whole-genome analyses of novel actinobacteria.</title>
        <authorList>
            <person name="Sahin N."/>
            <person name="Saygin H."/>
        </authorList>
    </citation>
    <scope>NUCLEOTIDE SEQUENCE [LARGE SCALE GENOMIC DNA]</scope>
    <source>
        <strain evidence="1 2">KC615</strain>
    </source>
</reference>
<evidence type="ECO:0000313" key="2">
    <source>
        <dbReference type="Proteomes" id="UP000430692"/>
    </source>
</evidence>
<evidence type="ECO:0000313" key="1">
    <source>
        <dbReference type="EMBL" id="MXQ55688.1"/>
    </source>
</evidence>
<dbReference type="EMBL" id="WUUL01000017">
    <property type="protein sequence ID" value="MXQ55688.1"/>
    <property type="molecule type" value="Genomic_DNA"/>
</dbReference>
<name>A0A6I4VYT9_9BACL</name>
<comment type="caution">
    <text evidence="1">The sequence shown here is derived from an EMBL/GenBank/DDBJ whole genome shotgun (WGS) entry which is preliminary data.</text>
</comment>